<sequence>TDLGAVGKKWRRRRVEENYNNKNNNNETSLPITRANKIPPIKERNEAEAEKKEI</sequence>
<reference evidence="2" key="3">
    <citation type="submission" date="2023-05" db="EMBL/GenBank/DDBJ databases">
        <authorList>
            <person name="Smith C.H."/>
        </authorList>
    </citation>
    <scope>NUCLEOTIDE SEQUENCE</scope>
    <source>
        <strain evidence="2">CHS0354</strain>
        <tissue evidence="2">Mantle</tissue>
    </source>
</reference>
<evidence type="ECO:0000256" key="1">
    <source>
        <dbReference type="SAM" id="MobiDB-lite"/>
    </source>
</evidence>
<gene>
    <name evidence="2" type="ORF">CHS0354_030383</name>
</gene>
<protein>
    <submittedName>
        <fullName evidence="2">Uncharacterized protein</fullName>
    </submittedName>
</protein>
<reference evidence="2" key="1">
    <citation type="journal article" date="2021" name="Genome Biol. Evol.">
        <title>A High-Quality Reference Genome for a Parasitic Bivalve with Doubly Uniparental Inheritance (Bivalvia: Unionida).</title>
        <authorList>
            <person name="Smith C.H."/>
        </authorList>
    </citation>
    <scope>NUCLEOTIDE SEQUENCE</scope>
    <source>
        <strain evidence="2">CHS0354</strain>
    </source>
</reference>
<keyword evidence="3" id="KW-1185">Reference proteome</keyword>
<organism evidence="2 3">
    <name type="scientific">Potamilus streckersoni</name>
    <dbReference type="NCBI Taxonomy" id="2493646"/>
    <lineage>
        <taxon>Eukaryota</taxon>
        <taxon>Metazoa</taxon>
        <taxon>Spiralia</taxon>
        <taxon>Lophotrochozoa</taxon>
        <taxon>Mollusca</taxon>
        <taxon>Bivalvia</taxon>
        <taxon>Autobranchia</taxon>
        <taxon>Heteroconchia</taxon>
        <taxon>Palaeoheterodonta</taxon>
        <taxon>Unionida</taxon>
        <taxon>Unionoidea</taxon>
        <taxon>Unionidae</taxon>
        <taxon>Ambleminae</taxon>
        <taxon>Lampsilini</taxon>
        <taxon>Potamilus</taxon>
    </lineage>
</organism>
<dbReference type="AlphaFoldDB" id="A0AAE0T5B1"/>
<feature type="non-terminal residue" evidence="2">
    <location>
        <position position="1"/>
    </location>
</feature>
<name>A0AAE0T5B1_9BIVA</name>
<accession>A0AAE0T5B1</accession>
<feature type="compositionally biased region" description="Basic and acidic residues" evidence="1">
    <location>
        <begin position="40"/>
        <end position="54"/>
    </location>
</feature>
<evidence type="ECO:0000313" key="3">
    <source>
        <dbReference type="Proteomes" id="UP001195483"/>
    </source>
</evidence>
<dbReference type="EMBL" id="JAEAOA010001808">
    <property type="protein sequence ID" value="KAK3603520.1"/>
    <property type="molecule type" value="Genomic_DNA"/>
</dbReference>
<comment type="caution">
    <text evidence="2">The sequence shown here is derived from an EMBL/GenBank/DDBJ whole genome shotgun (WGS) entry which is preliminary data.</text>
</comment>
<reference evidence="2" key="2">
    <citation type="journal article" date="2021" name="Genome Biol. Evol.">
        <title>Developing a high-quality reference genome for a parasitic bivalve with doubly uniparental inheritance (Bivalvia: Unionida).</title>
        <authorList>
            <person name="Smith C.H."/>
        </authorList>
    </citation>
    <scope>NUCLEOTIDE SEQUENCE</scope>
    <source>
        <strain evidence="2">CHS0354</strain>
        <tissue evidence="2">Mantle</tissue>
    </source>
</reference>
<feature type="region of interest" description="Disordered" evidence="1">
    <location>
        <begin position="14"/>
        <end position="54"/>
    </location>
</feature>
<dbReference type="Proteomes" id="UP001195483">
    <property type="component" value="Unassembled WGS sequence"/>
</dbReference>
<evidence type="ECO:0000313" key="2">
    <source>
        <dbReference type="EMBL" id="KAK3603520.1"/>
    </source>
</evidence>
<proteinExistence type="predicted"/>